<evidence type="ECO:0000313" key="3">
    <source>
        <dbReference type="EMBL" id="CAF0961172.1"/>
    </source>
</evidence>
<sequence>MSQQSRPNTYDDDISIPPTPEPIPPNQNFDQEKYNELLPKIIEQKVKDCDFYFLGCFFFTSGLMQIILEMIGLSIGTPIIRIYNGIWTGIALIIESFFVFYLKSEKSKQRFTNVQIFLVICFFFSMFNGVISLVSYGSDKSVPFLFQGILSIFEFIFEIYFIIILDKTTRKAILIVDPNYVFPTVD</sequence>
<feature type="transmembrane region" description="Helical" evidence="2">
    <location>
        <begin position="51"/>
        <end position="76"/>
    </location>
</feature>
<proteinExistence type="predicted"/>
<comment type="caution">
    <text evidence="3">The sequence shown here is derived from an EMBL/GenBank/DDBJ whole genome shotgun (WGS) entry which is preliminary data.</text>
</comment>
<dbReference type="Proteomes" id="UP000663879">
    <property type="component" value="Unassembled WGS sequence"/>
</dbReference>
<feature type="transmembrane region" description="Helical" evidence="2">
    <location>
        <begin position="82"/>
        <end position="102"/>
    </location>
</feature>
<organism evidence="3 4">
    <name type="scientific">Brachionus calyciflorus</name>
    <dbReference type="NCBI Taxonomy" id="104777"/>
    <lineage>
        <taxon>Eukaryota</taxon>
        <taxon>Metazoa</taxon>
        <taxon>Spiralia</taxon>
        <taxon>Gnathifera</taxon>
        <taxon>Rotifera</taxon>
        <taxon>Eurotatoria</taxon>
        <taxon>Monogononta</taxon>
        <taxon>Pseudotrocha</taxon>
        <taxon>Ploima</taxon>
        <taxon>Brachionidae</taxon>
        <taxon>Brachionus</taxon>
    </lineage>
</organism>
<dbReference type="AlphaFoldDB" id="A0A814DWP7"/>
<feature type="transmembrane region" description="Helical" evidence="2">
    <location>
        <begin position="114"/>
        <end position="138"/>
    </location>
</feature>
<feature type="region of interest" description="Disordered" evidence="1">
    <location>
        <begin position="1"/>
        <end position="26"/>
    </location>
</feature>
<reference evidence="3" key="1">
    <citation type="submission" date="2021-02" db="EMBL/GenBank/DDBJ databases">
        <authorList>
            <person name="Nowell W R."/>
        </authorList>
    </citation>
    <scope>NUCLEOTIDE SEQUENCE</scope>
    <source>
        <strain evidence="3">Ploen Becks lab</strain>
    </source>
</reference>
<keyword evidence="2" id="KW-0472">Membrane</keyword>
<keyword evidence="2" id="KW-0812">Transmembrane</keyword>
<gene>
    <name evidence="3" type="ORF">OXX778_LOCUS14456</name>
</gene>
<keyword evidence="2" id="KW-1133">Transmembrane helix</keyword>
<protein>
    <submittedName>
        <fullName evidence="3">Uncharacterized protein</fullName>
    </submittedName>
</protein>
<evidence type="ECO:0000313" key="4">
    <source>
        <dbReference type="Proteomes" id="UP000663879"/>
    </source>
</evidence>
<accession>A0A814DWP7</accession>
<feature type="transmembrane region" description="Helical" evidence="2">
    <location>
        <begin position="144"/>
        <end position="165"/>
    </location>
</feature>
<name>A0A814DWP7_9BILA</name>
<dbReference type="EMBL" id="CAJNOC010002980">
    <property type="protein sequence ID" value="CAF0961172.1"/>
    <property type="molecule type" value="Genomic_DNA"/>
</dbReference>
<evidence type="ECO:0000256" key="2">
    <source>
        <dbReference type="SAM" id="Phobius"/>
    </source>
</evidence>
<evidence type="ECO:0000256" key="1">
    <source>
        <dbReference type="SAM" id="MobiDB-lite"/>
    </source>
</evidence>
<keyword evidence="4" id="KW-1185">Reference proteome</keyword>